<evidence type="ECO:0000256" key="6">
    <source>
        <dbReference type="ARBA" id="ARBA00022605"/>
    </source>
</evidence>
<evidence type="ECO:0000256" key="1">
    <source>
        <dbReference type="ARBA" id="ARBA00000901"/>
    </source>
</evidence>
<comment type="caution">
    <text evidence="12">The sequence shown here is derived from an EMBL/GenBank/DDBJ whole genome shotgun (WGS) entry which is preliminary data.</text>
</comment>
<evidence type="ECO:0000256" key="9">
    <source>
        <dbReference type="HAMAP-Rule" id="MF_01014"/>
    </source>
</evidence>
<dbReference type="GO" id="GO:0005737">
    <property type="term" value="C:cytoplasm"/>
    <property type="evidence" value="ECO:0007669"/>
    <property type="project" value="UniProtKB-SubCell"/>
</dbReference>
<dbReference type="InterPro" id="IPR011060">
    <property type="entry name" value="RibuloseP-bd_barrel"/>
</dbReference>
<evidence type="ECO:0000256" key="10">
    <source>
        <dbReference type="RuleBase" id="RU003657"/>
    </source>
</evidence>
<protein>
    <recommendedName>
        <fullName evidence="9 11">1-(5-phosphoribosyl)-5-[(5-phosphoribosylamino)methylideneamino] imidazole-4-carboxamide isomerase</fullName>
        <ecNumber evidence="9 11">5.3.1.16</ecNumber>
    </recommendedName>
    <alternativeName>
        <fullName evidence="9">Phosphoribosylformimino-5-aminoimidazole carboxamide ribotide isomerase</fullName>
    </alternativeName>
</protein>
<dbReference type="Pfam" id="PF00977">
    <property type="entry name" value="His_biosynth"/>
    <property type="match status" value="1"/>
</dbReference>
<feature type="active site" description="Proton donor" evidence="9">
    <location>
        <position position="131"/>
    </location>
</feature>
<evidence type="ECO:0000256" key="2">
    <source>
        <dbReference type="ARBA" id="ARBA00004496"/>
    </source>
</evidence>
<reference evidence="12 13" key="1">
    <citation type="journal article" date="2014" name="Antonie Van Leeuwenhoek">
        <title>Hyphomonas beringensis sp. nov. and Hyphomonas chukchiensis sp. nov., isolated from surface seawater of the Bering Sea and Chukchi Sea.</title>
        <authorList>
            <person name="Li C."/>
            <person name="Lai Q."/>
            <person name="Li G."/>
            <person name="Dong C."/>
            <person name="Wang J."/>
            <person name="Liao Y."/>
            <person name="Shao Z."/>
        </authorList>
    </citation>
    <scope>NUCLEOTIDE SEQUENCE [LARGE SCALE GENOMIC DNA]</scope>
    <source>
        <strain evidence="12 13">MHS-3</strain>
    </source>
</reference>
<comment type="subcellular location">
    <subcellularLocation>
        <location evidence="2 9 11">Cytoplasm</location>
    </subcellularLocation>
</comment>
<evidence type="ECO:0000256" key="11">
    <source>
        <dbReference type="RuleBase" id="RU003658"/>
    </source>
</evidence>
<dbReference type="SUPFAM" id="SSF51366">
    <property type="entry name" value="Ribulose-phoshate binding barrel"/>
    <property type="match status" value="1"/>
</dbReference>
<name>A0A069E4N0_9PROT</name>
<comment type="catalytic activity">
    <reaction evidence="1 9 11">
        <text>1-(5-phospho-beta-D-ribosyl)-5-[(5-phospho-beta-D-ribosylamino)methylideneamino]imidazole-4-carboxamide = 5-[(5-phospho-1-deoxy-D-ribulos-1-ylimino)methylamino]-1-(5-phospho-beta-D-ribosyl)imidazole-4-carboxamide</text>
        <dbReference type="Rhea" id="RHEA:15469"/>
        <dbReference type="ChEBI" id="CHEBI:58435"/>
        <dbReference type="ChEBI" id="CHEBI:58525"/>
        <dbReference type="EC" id="5.3.1.16"/>
    </reaction>
</comment>
<dbReference type="EC" id="5.3.1.16" evidence="9 11"/>
<dbReference type="GO" id="GO:0000162">
    <property type="term" value="P:L-tryptophan biosynthetic process"/>
    <property type="evidence" value="ECO:0007669"/>
    <property type="project" value="TreeGrafter"/>
</dbReference>
<keyword evidence="13" id="KW-1185">Reference proteome</keyword>
<comment type="similarity">
    <text evidence="4 9 10">Belongs to the HisA/HisF family.</text>
</comment>
<dbReference type="Gene3D" id="3.20.20.70">
    <property type="entry name" value="Aldolase class I"/>
    <property type="match status" value="1"/>
</dbReference>
<keyword evidence="6 9" id="KW-0028">Amino-acid biosynthesis</keyword>
<dbReference type="UniPathway" id="UPA00031">
    <property type="reaction ID" value="UER00009"/>
</dbReference>
<dbReference type="OrthoDB" id="9807749at2"/>
<gene>
    <name evidence="9" type="primary">hisA</name>
    <name evidence="12" type="ORF">HAD_04505</name>
</gene>
<dbReference type="EMBL" id="ARYH01000001">
    <property type="protein sequence ID" value="KCZ84914.1"/>
    <property type="molecule type" value="Genomic_DNA"/>
</dbReference>
<dbReference type="CDD" id="cd04732">
    <property type="entry name" value="HisA"/>
    <property type="match status" value="1"/>
</dbReference>
<keyword evidence="7 9" id="KW-0368">Histidine biosynthesis</keyword>
<sequence length="244" mass="25181">MTFTLYPAIDLKDGQCVRLLRGEMDQATVFSDSPAAQAKAFREAGFTHLHVVDLNGAFEGKAVNRAAVEAILKATDAPVQLGGGIRTRAQIDAWLEAGISRVILGTVALRDPELVKAAARALPGQVVVGIDAKNGMVAVEGWAETSDMKATELAKAFEGCGVAAIVATDIGRDGLKTGVNVPFTAELANTVSIPVIASGGVASTDDIRALMAADAPIAGSILGRALYDGDIVPSEALQISNILS</sequence>
<dbReference type="PANTHER" id="PTHR43090">
    <property type="entry name" value="1-(5-PHOSPHORIBOSYL)-5-[(5-PHOSPHORIBOSYLAMINO)METHYLIDENEAMINO] IMIDAZOLE-4-CARBOXAMIDE ISOMERASE"/>
    <property type="match status" value="1"/>
</dbReference>
<evidence type="ECO:0000256" key="3">
    <source>
        <dbReference type="ARBA" id="ARBA00005133"/>
    </source>
</evidence>
<dbReference type="InterPro" id="IPR006063">
    <property type="entry name" value="HisA_bact_arch"/>
</dbReference>
<evidence type="ECO:0000256" key="5">
    <source>
        <dbReference type="ARBA" id="ARBA00022490"/>
    </source>
</evidence>
<dbReference type="InterPro" id="IPR044524">
    <property type="entry name" value="Isoase_HisA-like"/>
</dbReference>
<dbReference type="NCBIfam" id="TIGR00007">
    <property type="entry name" value="1-(5-phosphoribosyl)-5-[(5-phosphoribosylamino)methylideneamino]imidazole-4-carboxamide isomerase"/>
    <property type="match status" value="1"/>
</dbReference>
<dbReference type="eggNOG" id="COG0106">
    <property type="taxonomic scope" value="Bacteria"/>
</dbReference>
<keyword evidence="8 9" id="KW-0413">Isomerase</keyword>
<dbReference type="FunFam" id="3.20.20.70:FF:000009">
    <property type="entry name" value="1-(5-phosphoribosyl)-5-[(5-phosphoribosylamino)methylideneamino] imidazole-4-carboxamide isomerase"/>
    <property type="match status" value="1"/>
</dbReference>
<evidence type="ECO:0000256" key="8">
    <source>
        <dbReference type="ARBA" id="ARBA00023235"/>
    </source>
</evidence>
<evidence type="ECO:0000313" key="13">
    <source>
        <dbReference type="Proteomes" id="UP000027446"/>
    </source>
</evidence>
<dbReference type="Proteomes" id="UP000027446">
    <property type="component" value="Unassembled WGS sequence"/>
</dbReference>
<dbReference type="RefSeq" id="WP_035569663.1">
    <property type="nucleotide sequence ID" value="NZ_ARYH01000001.1"/>
</dbReference>
<accession>A0A069E4N0</accession>
<dbReference type="GO" id="GO:0003949">
    <property type="term" value="F:1-(5-phosphoribosyl)-5-[(5-phosphoribosylamino)methylideneamino]imidazole-4-carboxamide isomerase activity"/>
    <property type="evidence" value="ECO:0007669"/>
    <property type="project" value="UniProtKB-UniRule"/>
</dbReference>
<evidence type="ECO:0000256" key="4">
    <source>
        <dbReference type="ARBA" id="ARBA00009667"/>
    </source>
</evidence>
<proteinExistence type="inferred from homology"/>
<dbReference type="HAMAP" id="MF_01014">
    <property type="entry name" value="HisA"/>
    <property type="match status" value="1"/>
</dbReference>
<dbReference type="PATRIC" id="fig|1280949.3.peg.919"/>
<dbReference type="InterPro" id="IPR013785">
    <property type="entry name" value="Aldolase_TIM"/>
</dbReference>
<dbReference type="GO" id="GO:0000105">
    <property type="term" value="P:L-histidine biosynthetic process"/>
    <property type="evidence" value="ECO:0007669"/>
    <property type="project" value="UniProtKB-UniRule"/>
</dbReference>
<dbReference type="InterPro" id="IPR006062">
    <property type="entry name" value="His_biosynth"/>
</dbReference>
<keyword evidence="5 9" id="KW-0963">Cytoplasm</keyword>
<feature type="active site" description="Proton acceptor" evidence="9">
    <location>
        <position position="10"/>
    </location>
</feature>
<dbReference type="PANTHER" id="PTHR43090:SF2">
    <property type="entry name" value="1-(5-PHOSPHORIBOSYL)-5-[(5-PHOSPHORIBOSYLAMINO)METHYLIDENEAMINO] IMIDAZOLE-4-CARBOXAMIDE ISOMERASE"/>
    <property type="match status" value="1"/>
</dbReference>
<dbReference type="InterPro" id="IPR023016">
    <property type="entry name" value="HisA/PriA"/>
</dbReference>
<dbReference type="STRING" id="1280949.HAD_04505"/>
<dbReference type="AlphaFoldDB" id="A0A069E4N0"/>
<comment type="pathway">
    <text evidence="3 9 11">Amino-acid biosynthesis; L-histidine biosynthesis; L-histidine from 5-phospho-alpha-D-ribose 1-diphosphate: step 4/9.</text>
</comment>
<evidence type="ECO:0000313" key="12">
    <source>
        <dbReference type="EMBL" id="KCZ84914.1"/>
    </source>
</evidence>
<organism evidence="12 13">
    <name type="scientific">Hyphomonas adhaerens MHS-3</name>
    <dbReference type="NCBI Taxonomy" id="1280949"/>
    <lineage>
        <taxon>Bacteria</taxon>
        <taxon>Pseudomonadati</taxon>
        <taxon>Pseudomonadota</taxon>
        <taxon>Alphaproteobacteria</taxon>
        <taxon>Hyphomonadales</taxon>
        <taxon>Hyphomonadaceae</taxon>
        <taxon>Hyphomonas</taxon>
    </lineage>
</organism>
<evidence type="ECO:0000256" key="7">
    <source>
        <dbReference type="ARBA" id="ARBA00023102"/>
    </source>
</evidence>